<evidence type="ECO:0000313" key="5">
    <source>
        <dbReference type="Proteomes" id="UP001232992"/>
    </source>
</evidence>
<protein>
    <submittedName>
        <fullName evidence="4">CHAT domain-containing protein</fullName>
    </submittedName>
</protein>
<feature type="compositionally biased region" description="Basic and acidic residues" evidence="2">
    <location>
        <begin position="211"/>
        <end position="229"/>
    </location>
</feature>
<dbReference type="InterPro" id="IPR011990">
    <property type="entry name" value="TPR-like_helical_dom_sf"/>
</dbReference>
<feature type="region of interest" description="Disordered" evidence="2">
    <location>
        <begin position="209"/>
        <end position="234"/>
    </location>
</feature>
<dbReference type="InterPro" id="IPR024983">
    <property type="entry name" value="CHAT_dom"/>
</dbReference>
<organism evidence="4 5">
    <name type="scientific">Roseofilum casamattae BLCC-M143</name>
    <dbReference type="NCBI Taxonomy" id="3022442"/>
    <lineage>
        <taxon>Bacteria</taxon>
        <taxon>Bacillati</taxon>
        <taxon>Cyanobacteriota</taxon>
        <taxon>Cyanophyceae</taxon>
        <taxon>Desertifilales</taxon>
        <taxon>Desertifilaceae</taxon>
        <taxon>Roseofilum</taxon>
        <taxon>Roseofilum casamattae</taxon>
    </lineage>
</organism>
<dbReference type="SUPFAM" id="SSF48452">
    <property type="entry name" value="TPR-like"/>
    <property type="match status" value="1"/>
</dbReference>
<dbReference type="InterPro" id="IPR019734">
    <property type="entry name" value="TPR_rpt"/>
</dbReference>
<feature type="repeat" description="TPR" evidence="1">
    <location>
        <begin position="7"/>
        <end position="40"/>
    </location>
</feature>
<accession>A0ABT7C3B8</accession>
<keyword evidence="5" id="KW-1185">Reference proteome</keyword>
<evidence type="ECO:0000256" key="1">
    <source>
        <dbReference type="PROSITE-ProRule" id="PRU00339"/>
    </source>
</evidence>
<feature type="domain" description="CHAT" evidence="3">
    <location>
        <begin position="357"/>
        <end position="694"/>
    </location>
</feature>
<reference evidence="4 5" key="1">
    <citation type="submission" date="2023-01" db="EMBL/GenBank/DDBJ databases">
        <title>Novel diversity within Roseofilum (Cyanobacteria; Desertifilaceae) from marine benthic mats with descriptions of four novel species.</title>
        <authorList>
            <person name="Wang Y."/>
            <person name="Berthold D.E."/>
            <person name="Hu J."/>
            <person name="Lefler F.W."/>
            <person name="Laughinghouse H.D. IV."/>
        </authorList>
    </citation>
    <scope>NUCLEOTIDE SEQUENCE [LARGE SCALE GENOMIC DNA]</scope>
    <source>
        <strain evidence="4 5">BLCC-M143</strain>
    </source>
</reference>
<dbReference type="Pfam" id="PF13374">
    <property type="entry name" value="TPR_10"/>
    <property type="match status" value="2"/>
</dbReference>
<gene>
    <name evidence="4" type="ORF">PMH09_21660</name>
</gene>
<dbReference type="Pfam" id="PF12770">
    <property type="entry name" value="CHAT"/>
    <property type="match status" value="1"/>
</dbReference>
<dbReference type="Proteomes" id="UP001232992">
    <property type="component" value="Unassembled WGS sequence"/>
</dbReference>
<dbReference type="RefSeq" id="WP_283760433.1">
    <property type="nucleotide sequence ID" value="NZ_JAQOSQ010000050.1"/>
</dbReference>
<dbReference type="PANTHER" id="PTHR10098:SF108">
    <property type="entry name" value="TETRATRICOPEPTIDE REPEAT PROTEIN 28"/>
    <property type="match status" value="1"/>
</dbReference>
<dbReference type="Gene3D" id="1.25.40.10">
    <property type="entry name" value="Tetratricopeptide repeat domain"/>
    <property type="match status" value="3"/>
</dbReference>
<dbReference type="EMBL" id="JAQOSQ010000050">
    <property type="protein sequence ID" value="MDJ1185795.1"/>
    <property type="molecule type" value="Genomic_DNA"/>
</dbReference>
<evidence type="ECO:0000256" key="2">
    <source>
        <dbReference type="SAM" id="MobiDB-lite"/>
    </source>
</evidence>
<evidence type="ECO:0000313" key="4">
    <source>
        <dbReference type="EMBL" id="MDJ1185795.1"/>
    </source>
</evidence>
<keyword evidence="1" id="KW-0802">TPR repeat</keyword>
<dbReference type="SMART" id="SM00028">
    <property type="entry name" value="TPR"/>
    <property type="match status" value="4"/>
</dbReference>
<dbReference type="PROSITE" id="PS50005">
    <property type="entry name" value="TPR"/>
    <property type="match status" value="1"/>
</dbReference>
<sequence>MTQNNLGNAYSDLGKLANTAENLEKAIAAYREALRFRTPQEYPQDYAATQNNLGTAYWNLGKLANTAENLEKAIAAYRTALTIYLPQTSPLDCLLTSKNLGNLSFRQGNWELAIEGYKLAVTAVEQSRDWAKTDARRQEIIAESIGVYENIIQACVNLKDYGQALEYADRARSKHLVDLMHSHDLYPDGDIPEEVQQLLDEYETLQTQINEKQERITDGSDTQKTDKQPSESQLPAMTRKNYDRLTDNIDELQRAQRQVWEQLRRHDMVLAESKQVNPLSLEQMQQLLENEKTALLSFYTTTEETFIFILYGNQETQCYRCPEQGRGNLQNWLIENWINSYARSRQEWQENMKSVLAELSQRLHLNDLTDKYLQGIEELIIVPHFVLHQIPFAALPLSAPSSPAPTEEREEVLCAQGTLKTTVNTAPDSTEYLGDKFRIRLVPSCQILNYCHQRHPSNTNGEPDLGIVEDATEDLPFTPFECESLAQTYQVPTQRHLRGKAATLSQYKALLQQVGRLHSSHHAAFDWENPLNSKLILADGDLTLGTLLTLGWRIPDVEDVFTCCCEVNFTTPNLTDDPLTLAAGFLCAGARAIITTQWAVSDLGSALLSIFYYQNRKLSMTRSAALQQAQRDLRKLTGAQLQERYEAVLLGYLRDRYGEESTRFAQLERGLADLYQQESPFADPYYWAGFVVQGMA</sequence>
<dbReference type="PANTHER" id="PTHR10098">
    <property type="entry name" value="RAPSYN-RELATED"/>
    <property type="match status" value="1"/>
</dbReference>
<proteinExistence type="predicted"/>
<evidence type="ECO:0000259" key="3">
    <source>
        <dbReference type="Pfam" id="PF12770"/>
    </source>
</evidence>
<comment type="caution">
    <text evidence="4">The sequence shown here is derived from an EMBL/GenBank/DDBJ whole genome shotgun (WGS) entry which is preliminary data.</text>
</comment>
<name>A0ABT7C3B8_9CYAN</name>